<keyword evidence="3" id="KW-1185">Reference proteome</keyword>
<dbReference type="RefSeq" id="WP_144995168.1">
    <property type="nucleotide sequence ID" value="NZ_CP036281.1"/>
</dbReference>
<dbReference type="InterPro" id="IPR004675">
    <property type="entry name" value="AhpD_core"/>
</dbReference>
<dbReference type="PANTHER" id="PTHR35446">
    <property type="entry name" value="SI:CH211-175M2.5"/>
    <property type="match status" value="1"/>
</dbReference>
<dbReference type="SUPFAM" id="SSF69118">
    <property type="entry name" value="AhpD-like"/>
    <property type="match status" value="1"/>
</dbReference>
<accession>A0A518CLH1</accession>
<dbReference type="Pfam" id="PF02627">
    <property type="entry name" value="CMD"/>
    <property type="match status" value="1"/>
</dbReference>
<gene>
    <name evidence="2" type="ORF">Pla110_17910</name>
</gene>
<protein>
    <submittedName>
        <fullName evidence="2">Carboxymuconolactone decarboxylase family protein</fullName>
    </submittedName>
</protein>
<dbReference type="InterPro" id="IPR003779">
    <property type="entry name" value="CMD-like"/>
</dbReference>
<proteinExistence type="predicted"/>
<evidence type="ECO:0000313" key="3">
    <source>
        <dbReference type="Proteomes" id="UP000317178"/>
    </source>
</evidence>
<dbReference type="Gene3D" id="1.20.1290.10">
    <property type="entry name" value="AhpD-like"/>
    <property type="match status" value="1"/>
</dbReference>
<organism evidence="2 3">
    <name type="scientific">Polystyrenella longa</name>
    <dbReference type="NCBI Taxonomy" id="2528007"/>
    <lineage>
        <taxon>Bacteria</taxon>
        <taxon>Pseudomonadati</taxon>
        <taxon>Planctomycetota</taxon>
        <taxon>Planctomycetia</taxon>
        <taxon>Planctomycetales</taxon>
        <taxon>Planctomycetaceae</taxon>
        <taxon>Polystyrenella</taxon>
    </lineage>
</organism>
<evidence type="ECO:0000313" key="2">
    <source>
        <dbReference type="EMBL" id="QDU80069.1"/>
    </source>
</evidence>
<dbReference type="AlphaFoldDB" id="A0A518CLH1"/>
<dbReference type="PANTHER" id="PTHR35446:SF3">
    <property type="entry name" value="CMD DOMAIN-CONTAINING PROTEIN"/>
    <property type="match status" value="1"/>
</dbReference>
<dbReference type="Proteomes" id="UP000317178">
    <property type="component" value="Chromosome"/>
</dbReference>
<sequence length="169" mass="18910">MSYVAPLTIDEAPQDSQPLLKAIEKKFGQSLNLFSTLAHQPDVLGGVTQINDGIHQDLKDSYRELAYYKASHINKCDYCSHYHRQAALKAGLSEDQLNSMDAGSDLFDEEEQAILEYADQLTRTAKVDAELVDRLKQFLDDRQLVTLAATVSLANFTNRVNHGLDIELP</sequence>
<name>A0A518CLH1_9PLAN</name>
<evidence type="ECO:0000259" key="1">
    <source>
        <dbReference type="Pfam" id="PF02627"/>
    </source>
</evidence>
<dbReference type="KEGG" id="plon:Pla110_17910"/>
<dbReference type="OrthoDB" id="9801997at2"/>
<feature type="domain" description="Carboxymuconolactone decarboxylase-like" evidence="1">
    <location>
        <begin position="41"/>
        <end position="119"/>
    </location>
</feature>
<dbReference type="NCBIfam" id="TIGR00778">
    <property type="entry name" value="ahpD_dom"/>
    <property type="match status" value="1"/>
</dbReference>
<dbReference type="GO" id="GO:0051920">
    <property type="term" value="F:peroxiredoxin activity"/>
    <property type="evidence" value="ECO:0007669"/>
    <property type="project" value="InterPro"/>
</dbReference>
<dbReference type="InterPro" id="IPR029032">
    <property type="entry name" value="AhpD-like"/>
</dbReference>
<dbReference type="EMBL" id="CP036281">
    <property type="protein sequence ID" value="QDU80069.1"/>
    <property type="molecule type" value="Genomic_DNA"/>
</dbReference>
<reference evidence="2 3" key="1">
    <citation type="submission" date="2019-02" db="EMBL/GenBank/DDBJ databases">
        <title>Deep-cultivation of Planctomycetes and their phenomic and genomic characterization uncovers novel biology.</title>
        <authorList>
            <person name="Wiegand S."/>
            <person name="Jogler M."/>
            <person name="Boedeker C."/>
            <person name="Pinto D."/>
            <person name="Vollmers J."/>
            <person name="Rivas-Marin E."/>
            <person name="Kohn T."/>
            <person name="Peeters S.H."/>
            <person name="Heuer A."/>
            <person name="Rast P."/>
            <person name="Oberbeckmann S."/>
            <person name="Bunk B."/>
            <person name="Jeske O."/>
            <person name="Meyerdierks A."/>
            <person name="Storesund J.E."/>
            <person name="Kallscheuer N."/>
            <person name="Luecker S."/>
            <person name="Lage O.M."/>
            <person name="Pohl T."/>
            <person name="Merkel B.J."/>
            <person name="Hornburger P."/>
            <person name="Mueller R.-W."/>
            <person name="Bruemmer F."/>
            <person name="Labrenz M."/>
            <person name="Spormann A.M."/>
            <person name="Op den Camp H."/>
            <person name="Overmann J."/>
            <person name="Amann R."/>
            <person name="Jetten M.S.M."/>
            <person name="Mascher T."/>
            <person name="Medema M.H."/>
            <person name="Devos D.P."/>
            <person name="Kaster A.-K."/>
            <person name="Ovreas L."/>
            <person name="Rohde M."/>
            <person name="Galperin M.Y."/>
            <person name="Jogler C."/>
        </authorList>
    </citation>
    <scope>NUCLEOTIDE SEQUENCE [LARGE SCALE GENOMIC DNA]</scope>
    <source>
        <strain evidence="2 3">Pla110</strain>
    </source>
</reference>